<dbReference type="EMBL" id="BAABWN010000010">
    <property type="protein sequence ID" value="GAA6169255.1"/>
    <property type="molecule type" value="Genomic_DNA"/>
</dbReference>
<dbReference type="Proteomes" id="UP001465153">
    <property type="component" value="Unassembled WGS sequence"/>
</dbReference>
<evidence type="ECO:0000313" key="3">
    <source>
        <dbReference type="Proteomes" id="UP001465153"/>
    </source>
</evidence>
<dbReference type="RefSeq" id="WP_353303813.1">
    <property type="nucleotide sequence ID" value="NZ_BAABWN010000010.1"/>
</dbReference>
<evidence type="ECO:0008006" key="4">
    <source>
        <dbReference type="Google" id="ProtNLM"/>
    </source>
</evidence>
<accession>A0ABQ0AC77</accession>
<gene>
    <name evidence="2" type="ORF">NBRC116591_30660</name>
</gene>
<organism evidence="2 3">
    <name type="scientific">Sessilibacter corallicola</name>
    <dbReference type="NCBI Taxonomy" id="2904075"/>
    <lineage>
        <taxon>Bacteria</taxon>
        <taxon>Pseudomonadati</taxon>
        <taxon>Pseudomonadota</taxon>
        <taxon>Gammaproteobacteria</taxon>
        <taxon>Cellvibrionales</taxon>
        <taxon>Cellvibrionaceae</taxon>
        <taxon>Sessilibacter</taxon>
    </lineage>
</organism>
<feature type="signal peptide" evidence="1">
    <location>
        <begin position="1"/>
        <end position="23"/>
    </location>
</feature>
<comment type="caution">
    <text evidence="2">The sequence shown here is derived from an EMBL/GenBank/DDBJ whole genome shotgun (WGS) entry which is preliminary data.</text>
</comment>
<evidence type="ECO:0000256" key="1">
    <source>
        <dbReference type="SAM" id="SignalP"/>
    </source>
</evidence>
<evidence type="ECO:0000313" key="2">
    <source>
        <dbReference type="EMBL" id="GAA6169255.1"/>
    </source>
</evidence>
<proteinExistence type="predicted"/>
<keyword evidence="3" id="KW-1185">Reference proteome</keyword>
<sequence length="163" mass="18284">MKFIRLFVLLLVTCGFAGHSAIAEEADTVARKKIVELLPEDFQPAFTKETVIKLNAIVRRSFDAINEYDDNIKKIRTVVAESSKSGASKESMEMAQQKLAHVKMLNEKSKAALKDMMAAATELRNSDEIYNKAILAGMIDFVEDVEREISAQQNKLEKMLSEV</sequence>
<keyword evidence="1" id="KW-0732">Signal</keyword>
<feature type="chain" id="PRO_5045121958" description="DUF5667 domain-containing protein" evidence="1">
    <location>
        <begin position="24"/>
        <end position="163"/>
    </location>
</feature>
<reference evidence="2 3" key="1">
    <citation type="submission" date="2024-04" db="EMBL/GenBank/DDBJ databases">
        <title>Draft genome sequence of Sessilibacter corallicola NBRC 116591.</title>
        <authorList>
            <person name="Miyakawa T."/>
            <person name="Kusuya Y."/>
            <person name="Miura T."/>
        </authorList>
    </citation>
    <scope>NUCLEOTIDE SEQUENCE [LARGE SCALE GENOMIC DNA]</scope>
    <source>
        <strain evidence="2 3">KU-00831-HH</strain>
    </source>
</reference>
<protein>
    <recommendedName>
        <fullName evidence="4">DUF5667 domain-containing protein</fullName>
    </recommendedName>
</protein>
<name>A0ABQ0AC77_9GAMM</name>